<dbReference type="InterPro" id="IPR039204">
    <property type="entry name" value="MRS2-like"/>
</dbReference>
<evidence type="ECO:0000256" key="2">
    <source>
        <dbReference type="ARBA" id="ARBA00007535"/>
    </source>
</evidence>
<name>A0AAD4SD33_9MAGN</name>
<evidence type="ECO:0000256" key="5">
    <source>
        <dbReference type="ARBA" id="ARBA00022842"/>
    </source>
</evidence>
<keyword evidence="11" id="KW-1185">Reference proteome</keyword>
<evidence type="ECO:0000256" key="7">
    <source>
        <dbReference type="ARBA" id="ARBA00022989"/>
    </source>
</evidence>
<dbReference type="PANTHER" id="PTHR13890:SF0">
    <property type="entry name" value="MAGNESIUM TRANSPORTER MRS2 HOMOLOG, MITOCHONDRIAL"/>
    <property type="match status" value="1"/>
</dbReference>
<dbReference type="Proteomes" id="UP001202328">
    <property type="component" value="Unassembled WGS sequence"/>
</dbReference>
<organism evidence="10 11">
    <name type="scientific">Papaver atlanticum</name>
    <dbReference type="NCBI Taxonomy" id="357466"/>
    <lineage>
        <taxon>Eukaryota</taxon>
        <taxon>Viridiplantae</taxon>
        <taxon>Streptophyta</taxon>
        <taxon>Embryophyta</taxon>
        <taxon>Tracheophyta</taxon>
        <taxon>Spermatophyta</taxon>
        <taxon>Magnoliopsida</taxon>
        <taxon>Ranunculales</taxon>
        <taxon>Papaveraceae</taxon>
        <taxon>Papaveroideae</taxon>
        <taxon>Papaver</taxon>
    </lineage>
</organism>
<dbReference type="GO" id="GO:0016020">
    <property type="term" value="C:membrane"/>
    <property type="evidence" value="ECO:0007669"/>
    <property type="project" value="UniProtKB-SubCell"/>
</dbReference>
<keyword evidence="4" id="KW-0812">Transmembrane</keyword>
<dbReference type="EMBL" id="JAJJMB010012081">
    <property type="protein sequence ID" value="KAI3891064.1"/>
    <property type="molecule type" value="Genomic_DNA"/>
</dbReference>
<sequence>MTKKTPKWWFDSSKPSVKEEAGDRRFKGIENLAKEGIWWRRQEILPDKDYWVVYSNGSFAKLDPGADIKLRIGMTDTEYLTFLDDKSFYLLICKNKSILVSIGHIKAILSESEIIVWKDSKPFAFVKKLIARVSNRQDCEKLEVLALKMCLKEVFVGLDNELISLNIEVPPPELVKCIPDIPHLENIKIDLEGITSEFRRLESSPLQKMSCLDDLKEIKIDLDRITFAVRKIIAEISGLLKDQQVSVQQMDDTTGKDEKTEMLIEVLTGSLAEFTLLSKGLDTMSENVNRLEYTLEIALQKKNVAISQFGLIMTNLGVSSGFVAAAAGLFGANSSGLSAREEAFSIERTRRTRKSFCVMRS</sequence>
<evidence type="ECO:0000256" key="3">
    <source>
        <dbReference type="ARBA" id="ARBA00022448"/>
    </source>
</evidence>
<keyword evidence="6" id="KW-0809">Transit peptide</keyword>
<keyword evidence="7" id="KW-1133">Transmembrane helix</keyword>
<dbReference type="AlphaFoldDB" id="A0AAD4SD33"/>
<keyword evidence="5" id="KW-0460">Magnesium</keyword>
<dbReference type="GO" id="GO:0015095">
    <property type="term" value="F:magnesium ion transmembrane transporter activity"/>
    <property type="evidence" value="ECO:0007669"/>
    <property type="project" value="UniProtKB-ARBA"/>
</dbReference>
<comment type="caution">
    <text evidence="10">The sequence shown here is derived from an EMBL/GenBank/DDBJ whole genome shotgun (WGS) entry which is preliminary data.</text>
</comment>
<gene>
    <name evidence="10" type="ORF">MKW98_007369</name>
</gene>
<accession>A0AAD4SD33</accession>
<evidence type="ECO:0000256" key="4">
    <source>
        <dbReference type="ARBA" id="ARBA00022692"/>
    </source>
</evidence>
<evidence type="ECO:0000256" key="8">
    <source>
        <dbReference type="ARBA" id="ARBA00023065"/>
    </source>
</evidence>
<evidence type="ECO:0008006" key="12">
    <source>
        <dbReference type="Google" id="ProtNLM"/>
    </source>
</evidence>
<dbReference type="PANTHER" id="PTHR13890">
    <property type="entry name" value="RNA SPLICING PROTEIN MRS2, MITOCHONDRIAL"/>
    <property type="match status" value="1"/>
</dbReference>
<evidence type="ECO:0000313" key="10">
    <source>
        <dbReference type="EMBL" id="KAI3891064.1"/>
    </source>
</evidence>
<comment type="similarity">
    <text evidence="2">Belongs to the CorA metal ion transporter (MIT) (TC 1.A.35.5) family.</text>
</comment>
<evidence type="ECO:0000313" key="11">
    <source>
        <dbReference type="Proteomes" id="UP001202328"/>
    </source>
</evidence>
<keyword evidence="8" id="KW-0406">Ion transport</keyword>
<keyword evidence="3" id="KW-0813">Transport</keyword>
<keyword evidence="9" id="KW-0472">Membrane</keyword>
<evidence type="ECO:0000256" key="1">
    <source>
        <dbReference type="ARBA" id="ARBA00004141"/>
    </source>
</evidence>
<evidence type="ECO:0000256" key="9">
    <source>
        <dbReference type="ARBA" id="ARBA00023136"/>
    </source>
</evidence>
<proteinExistence type="inferred from homology"/>
<reference evidence="10" key="1">
    <citation type="submission" date="2022-04" db="EMBL/GenBank/DDBJ databases">
        <title>A functionally conserved STORR gene fusion in Papaver species that diverged 16.8 million years ago.</title>
        <authorList>
            <person name="Catania T."/>
        </authorList>
    </citation>
    <scope>NUCLEOTIDE SEQUENCE</scope>
    <source>
        <strain evidence="10">S-188037</strain>
    </source>
</reference>
<comment type="subcellular location">
    <subcellularLocation>
        <location evidence="1">Membrane</location>
        <topology evidence="1">Multi-pass membrane protein</topology>
    </subcellularLocation>
</comment>
<protein>
    <recommendedName>
        <fullName evidence="12">Magnesium transporter</fullName>
    </recommendedName>
</protein>
<evidence type="ECO:0000256" key="6">
    <source>
        <dbReference type="ARBA" id="ARBA00022946"/>
    </source>
</evidence>